<dbReference type="AlphaFoldDB" id="A0AAV1D4J0"/>
<dbReference type="GO" id="GO:0005737">
    <property type="term" value="C:cytoplasm"/>
    <property type="evidence" value="ECO:0007669"/>
    <property type="project" value="TreeGrafter"/>
</dbReference>
<dbReference type="Gene3D" id="3.30.70.330">
    <property type="match status" value="1"/>
</dbReference>
<evidence type="ECO:0000313" key="8">
    <source>
        <dbReference type="Proteomes" id="UP001161247"/>
    </source>
</evidence>
<dbReference type="EMBL" id="OX459121">
    <property type="protein sequence ID" value="CAI9101532.1"/>
    <property type="molecule type" value="Genomic_DNA"/>
</dbReference>
<feature type="compositionally biased region" description="Basic and acidic residues" evidence="5">
    <location>
        <begin position="217"/>
        <end position="241"/>
    </location>
</feature>
<dbReference type="Proteomes" id="UP001161247">
    <property type="component" value="Chromosome 4"/>
</dbReference>
<comment type="subcellular location">
    <subcellularLocation>
        <location evidence="1">Nucleus</location>
    </subcellularLocation>
</comment>
<feature type="compositionally biased region" description="Low complexity" evidence="5">
    <location>
        <begin position="189"/>
        <end position="199"/>
    </location>
</feature>
<dbReference type="InterPro" id="IPR035979">
    <property type="entry name" value="RBD_domain_sf"/>
</dbReference>
<feature type="compositionally biased region" description="Low complexity" evidence="5">
    <location>
        <begin position="407"/>
        <end position="421"/>
    </location>
</feature>
<dbReference type="GO" id="GO:0000184">
    <property type="term" value="P:nuclear-transcribed mRNA catabolic process, nonsense-mediated decay"/>
    <property type="evidence" value="ECO:0007669"/>
    <property type="project" value="UniProtKB-KW"/>
</dbReference>
<keyword evidence="4" id="KW-0539">Nucleus</keyword>
<feature type="region of interest" description="Disordered" evidence="5">
    <location>
        <begin position="167"/>
        <end position="264"/>
    </location>
</feature>
<dbReference type="InterPro" id="IPR012677">
    <property type="entry name" value="Nucleotide-bd_a/b_plait_sf"/>
</dbReference>
<comment type="similarity">
    <text evidence="2">Belongs to the RENT3 family.</text>
</comment>
<feature type="compositionally biased region" description="Basic and acidic residues" evidence="5">
    <location>
        <begin position="397"/>
        <end position="406"/>
    </location>
</feature>
<evidence type="ECO:0000256" key="4">
    <source>
        <dbReference type="ARBA" id="ARBA00023242"/>
    </source>
</evidence>
<evidence type="ECO:0000313" key="7">
    <source>
        <dbReference type="EMBL" id="CAI9101532.1"/>
    </source>
</evidence>
<dbReference type="FunFam" id="3.30.70.330:FF:000255">
    <property type="entry name" value="Regulator of nonsense transcripts UPF3"/>
    <property type="match status" value="1"/>
</dbReference>
<dbReference type="PANTHER" id="PTHR13112:SF0">
    <property type="entry name" value="FI21285P1"/>
    <property type="match status" value="1"/>
</dbReference>
<evidence type="ECO:0000259" key="6">
    <source>
        <dbReference type="Pfam" id="PF03467"/>
    </source>
</evidence>
<feature type="domain" description="UPF3" evidence="6">
    <location>
        <begin position="7"/>
        <end position="168"/>
    </location>
</feature>
<accession>A0AAV1D4J0</accession>
<reference evidence="7" key="1">
    <citation type="submission" date="2023-03" db="EMBL/GenBank/DDBJ databases">
        <authorList>
            <person name="Julca I."/>
        </authorList>
    </citation>
    <scope>NUCLEOTIDE SEQUENCE</scope>
</reference>
<evidence type="ECO:0000256" key="1">
    <source>
        <dbReference type="ARBA" id="ARBA00004123"/>
    </source>
</evidence>
<keyword evidence="3" id="KW-0866">Nonsense-mediated mRNA decay</keyword>
<gene>
    <name evidence="7" type="ORF">OLC1_LOCUS11105</name>
</gene>
<organism evidence="7 8">
    <name type="scientific">Oldenlandia corymbosa var. corymbosa</name>
    <dbReference type="NCBI Taxonomy" id="529605"/>
    <lineage>
        <taxon>Eukaryota</taxon>
        <taxon>Viridiplantae</taxon>
        <taxon>Streptophyta</taxon>
        <taxon>Embryophyta</taxon>
        <taxon>Tracheophyta</taxon>
        <taxon>Spermatophyta</taxon>
        <taxon>Magnoliopsida</taxon>
        <taxon>eudicotyledons</taxon>
        <taxon>Gunneridae</taxon>
        <taxon>Pentapetalae</taxon>
        <taxon>asterids</taxon>
        <taxon>lamiids</taxon>
        <taxon>Gentianales</taxon>
        <taxon>Rubiaceae</taxon>
        <taxon>Rubioideae</taxon>
        <taxon>Spermacoceae</taxon>
        <taxon>Hedyotis-Oldenlandia complex</taxon>
        <taxon>Oldenlandia</taxon>
    </lineage>
</organism>
<dbReference type="CDD" id="cd12455">
    <property type="entry name" value="RRM_like_Smg4_UPF3"/>
    <property type="match status" value="1"/>
</dbReference>
<feature type="compositionally biased region" description="Polar residues" evidence="5">
    <location>
        <begin position="326"/>
        <end position="340"/>
    </location>
</feature>
<name>A0AAV1D4J0_OLDCO</name>
<dbReference type="Pfam" id="PF03467">
    <property type="entry name" value="Smg4_UPF3"/>
    <property type="match status" value="1"/>
</dbReference>
<evidence type="ECO:0000256" key="3">
    <source>
        <dbReference type="ARBA" id="ARBA00023161"/>
    </source>
</evidence>
<evidence type="ECO:0000256" key="5">
    <source>
        <dbReference type="SAM" id="MobiDB-lite"/>
    </source>
</evidence>
<evidence type="ECO:0000256" key="2">
    <source>
        <dbReference type="ARBA" id="ARBA00005991"/>
    </source>
</evidence>
<sequence length="505" mass="56026">MKGPLDRTKVVLRHLPPSISQSSLMEQVDSRFSGRYNWFSFFPGKTSHNHQSYSRAYIDFKRADDVIEFAEFFDGHVFVNEKGTQFKTIVEYAPSQRVPKQWSKKDGREGTILKDPEYMEFLEFLSKPVENLPSAEIQLERKEAERAGAVKEAPIVTPLMDYVRQKRAAKSGVRRSVSNGKSAKRISRATESSSSNSSKRVSDKRRISTTTMYVLRDSSKGVSGKDKSAYVLVPKRDDQLLSDKSTSAATHGSGPGEEENGNSGKKKILLLKGKEKEIRHITGGSPIQQSTNAPAKTSPSSAVKQNQRREASGKIIRSILLKDNRQSSVIRSEQQSQASNMDKDRRPPRPPSVSLLQKDGNVDDKVHADFHGQHSEKQERRSRNKDRPDRVVWTPLRRSDGSHTSDESLSSSASQSVADSAEGAQLETRNEMPSGRSGESRHGGSGRGSYSSVDNGSYKHGGRRGSAHIKDSDDSSYLEGKPLRRAGSSGHYEKQVWVQKSSSGS</sequence>
<dbReference type="GO" id="GO:0005730">
    <property type="term" value="C:nucleolus"/>
    <property type="evidence" value="ECO:0007669"/>
    <property type="project" value="TreeGrafter"/>
</dbReference>
<dbReference type="GO" id="GO:0003729">
    <property type="term" value="F:mRNA binding"/>
    <property type="evidence" value="ECO:0007669"/>
    <property type="project" value="TreeGrafter"/>
</dbReference>
<dbReference type="GO" id="GO:0045727">
    <property type="term" value="P:positive regulation of translation"/>
    <property type="evidence" value="ECO:0007669"/>
    <property type="project" value="TreeGrafter"/>
</dbReference>
<dbReference type="InterPro" id="IPR039722">
    <property type="entry name" value="Upf3"/>
</dbReference>
<feature type="region of interest" description="Disordered" evidence="5">
    <location>
        <begin position="279"/>
        <end position="505"/>
    </location>
</feature>
<keyword evidence="8" id="KW-1185">Reference proteome</keyword>
<feature type="compositionally biased region" description="Basic and acidic residues" evidence="5">
    <location>
        <begin position="360"/>
        <end position="390"/>
    </location>
</feature>
<proteinExistence type="inferred from homology"/>
<dbReference type="InterPro" id="IPR005120">
    <property type="entry name" value="UPF3_dom"/>
</dbReference>
<feature type="compositionally biased region" description="Polar residues" evidence="5">
    <location>
        <begin position="285"/>
        <end position="305"/>
    </location>
</feature>
<protein>
    <submittedName>
        <fullName evidence="7">OLC1v1038875C1</fullName>
    </submittedName>
</protein>
<dbReference type="SUPFAM" id="SSF54928">
    <property type="entry name" value="RNA-binding domain, RBD"/>
    <property type="match status" value="1"/>
</dbReference>
<dbReference type="PANTHER" id="PTHR13112">
    <property type="entry name" value="UPF3 REGULATOR OF NONSENSE TRANSCRIPTS-LIKE PROTEIN"/>
    <property type="match status" value="1"/>
</dbReference>